<evidence type="ECO:0000313" key="2">
    <source>
        <dbReference type="EMBL" id="RXH97549.1"/>
    </source>
</evidence>
<dbReference type="AlphaFoldDB" id="A0A498JNM9"/>
<dbReference type="InterPro" id="IPR051330">
    <property type="entry name" value="Phosphatase_reg/MetRdx"/>
</dbReference>
<evidence type="ECO:0008006" key="4">
    <source>
        <dbReference type="Google" id="ProtNLM"/>
    </source>
</evidence>
<comment type="caution">
    <text evidence="2">The sequence shown here is derived from an EMBL/GenBank/DDBJ whole genome shotgun (WGS) entry which is preliminary data.</text>
</comment>
<evidence type="ECO:0000256" key="1">
    <source>
        <dbReference type="ARBA" id="ARBA00006658"/>
    </source>
</evidence>
<accession>A0A498JNM9</accession>
<dbReference type="GO" id="GO:0005829">
    <property type="term" value="C:cytosol"/>
    <property type="evidence" value="ECO:0007669"/>
    <property type="project" value="TreeGrafter"/>
</dbReference>
<sequence>MEVEVDDKELKAAGAEPLTDGRYGLRIHVWDIESRKRSILSSSNTELWEQKLHTCHLPEMVFGDSGLFLEHVKSGATIHFNSFDALVGWKKEALPPVEVPAAAQWKFRTKPSQQVIMDYDYTFTTPYSGNELADIGVSLLTVKVLRVDGALMRLRDTRMHCSFSDDANPIILRERCWREATFQALSAVGCLRNPSRINHSDSSLADGGIFFPTVPTSDFIILPLVGPFLSVVQKGYPSEDAAYNDPSIISQRLPVIMRMTQKLKMCSLDLGYNLLKLHMHTKFVTTGLVDQSRRFKSSLDGSDCGSNTCGSKRKLPGHIESITSSSVKGIVPNLALASLNLATSEKLQEKTLPEAGLACESICPCAEMLPRLRFSHSPRLRSSVSSLSSLLIRNLLSRMN</sequence>
<keyword evidence="3" id="KW-1185">Reference proteome</keyword>
<dbReference type="PANTHER" id="PTHR21021:SF16">
    <property type="entry name" value="TIP41-LIKE PROTEIN"/>
    <property type="match status" value="1"/>
</dbReference>
<reference evidence="2 3" key="1">
    <citation type="submission" date="2018-10" db="EMBL/GenBank/DDBJ databases">
        <title>A high-quality apple genome assembly.</title>
        <authorList>
            <person name="Hu J."/>
        </authorList>
    </citation>
    <scope>NUCLEOTIDE SEQUENCE [LARGE SCALE GENOMIC DNA]</scope>
    <source>
        <strain evidence="3">cv. HFTH1</strain>
        <tissue evidence="2">Young leaf</tissue>
    </source>
</reference>
<organism evidence="2 3">
    <name type="scientific">Malus domestica</name>
    <name type="common">Apple</name>
    <name type="synonym">Pyrus malus</name>
    <dbReference type="NCBI Taxonomy" id="3750"/>
    <lineage>
        <taxon>Eukaryota</taxon>
        <taxon>Viridiplantae</taxon>
        <taxon>Streptophyta</taxon>
        <taxon>Embryophyta</taxon>
        <taxon>Tracheophyta</taxon>
        <taxon>Spermatophyta</taxon>
        <taxon>Magnoliopsida</taxon>
        <taxon>eudicotyledons</taxon>
        <taxon>Gunneridae</taxon>
        <taxon>Pentapetalae</taxon>
        <taxon>rosids</taxon>
        <taxon>fabids</taxon>
        <taxon>Rosales</taxon>
        <taxon>Rosaceae</taxon>
        <taxon>Amygdaloideae</taxon>
        <taxon>Maleae</taxon>
        <taxon>Malus</taxon>
    </lineage>
</organism>
<name>A0A498JNM9_MALDO</name>
<dbReference type="EMBL" id="RDQH01000331">
    <property type="protein sequence ID" value="RXH97549.1"/>
    <property type="molecule type" value="Genomic_DNA"/>
</dbReference>
<protein>
    <recommendedName>
        <fullName evidence="4">TIP41-like protein</fullName>
    </recommendedName>
</protein>
<gene>
    <name evidence="2" type="ORF">DVH24_007895</name>
</gene>
<evidence type="ECO:0000313" key="3">
    <source>
        <dbReference type="Proteomes" id="UP000290289"/>
    </source>
</evidence>
<dbReference type="PANTHER" id="PTHR21021">
    <property type="entry name" value="GAF/PUTATIVE CYTOSKELETAL PROTEIN"/>
    <property type="match status" value="1"/>
</dbReference>
<dbReference type="Proteomes" id="UP000290289">
    <property type="component" value="Chromosome 5"/>
</dbReference>
<comment type="similarity">
    <text evidence="1">Belongs to the TIP41 family.</text>
</comment>
<proteinExistence type="inferred from homology"/>
<dbReference type="GO" id="GO:0031929">
    <property type="term" value="P:TOR signaling"/>
    <property type="evidence" value="ECO:0007669"/>
    <property type="project" value="TreeGrafter"/>
</dbReference>
<dbReference type="Pfam" id="PF04176">
    <property type="entry name" value="TIP41"/>
    <property type="match status" value="2"/>
</dbReference>
<dbReference type="InterPro" id="IPR007303">
    <property type="entry name" value="TIP41-like"/>
</dbReference>
<dbReference type="STRING" id="3750.A0A498JNM9"/>